<feature type="compositionally biased region" description="Polar residues" evidence="9">
    <location>
        <begin position="80"/>
        <end position="101"/>
    </location>
</feature>
<comment type="similarity">
    <text evidence="2">Belongs to the SKN1/KRE6 family.</text>
</comment>
<evidence type="ECO:0000256" key="6">
    <source>
        <dbReference type="ARBA" id="ARBA00023136"/>
    </source>
</evidence>
<keyword evidence="6 10" id="KW-0472">Membrane</keyword>
<keyword evidence="13" id="KW-1185">Reference proteome</keyword>
<evidence type="ECO:0000256" key="1">
    <source>
        <dbReference type="ARBA" id="ARBA00004606"/>
    </source>
</evidence>
<dbReference type="GO" id="GO:0005886">
    <property type="term" value="C:plasma membrane"/>
    <property type="evidence" value="ECO:0007669"/>
    <property type="project" value="TreeGrafter"/>
</dbReference>
<evidence type="ECO:0000256" key="7">
    <source>
        <dbReference type="ARBA" id="ARBA00023180"/>
    </source>
</evidence>
<protein>
    <recommendedName>
        <fullName evidence="11">GH16 domain-containing protein</fullName>
    </recommendedName>
</protein>
<dbReference type="InterPro" id="IPR005629">
    <property type="entry name" value="Skn1/Kre6/Sbg1"/>
</dbReference>
<keyword evidence="3 10" id="KW-0812">Transmembrane</keyword>
<evidence type="ECO:0000313" key="12">
    <source>
        <dbReference type="EMBL" id="CAK5264603.1"/>
    </source>
</evidence>
<keyword evidence="7" id="KW-0325">Glycoprotein</keyword>
<dbReference type="AlphaFoldDB" id="A0AAD2GY61"/>
<dbReference type="PANTHER" id="PTHR31361">
    <property type="entry name" value="BETA-GLUCAN SYNTHESIS-ASSOCIATED PROTEIN KRE6-RELATED"/>
    <property type="match status" value="1"/>
</dbReference>
<evidence type="ECO:0000256" key="4">
    <source>
        <dbReference type="ARBA" id="ARBA00022968"/>
    </source>
</evidence>
<dbReference type="Gene3D" id="2.60.120.200">
    <property type="match status" value="2"/>
</dbReference>
<dbReference type="GO" id="GO:0006078">
    <property type="term" value="P:(1-&gt;6)-beta-D-glucan biosynthetic process"/>
    <property type="evidence" value="ECO:0007669"/>
    <property type="project" value="TreeGrafter"/>
</dbReference>
<feature type="compositionally biased region" description="Low complexity" evidence="9">
    <location>
        <begin position="13"/>
        <end position="23"/>
    </location>
</feature>
<proteinExistence type="inferred from homology"/>
<feature type="compositionally biased region" description="Polar residues" evidence="9">
    <location>
        <begin position="43"/>
        <end position="70"/>
    </location>
</feature>
<dbReference type="SUPFAM" id="SSF49899">
    <property type="entry name" value="Concanavalin A-like lectins/glucanases"/>
    <property type="match status" value="1"/>
</dbReference>
<gene>
    <name evidence="12" type="ORF">MYCIT1_LOCUS4904</name>
</gene>
<keyword evidence="4" id="KW-0735">Signal-anchor</keyword>
<comment type="caution">
    <text evidence="12">The sequence shown here is derived from an EMBL/GenBank/DDBJ whole genome shotgun (WGS) entry which is preliminary data.</text>
</comment>
<evidence type="ECO:0000256" key="8">
    <source>
        <dbReference type="ARBA" id="ARBA00023316"/>
    </source>
</evidence>
<dbReference type="PANTHER" id="PTHR31361:SF1">
    <property type="entry name" value="BETA-GLUCAN SYNTHESIS-ASSOCIATED PROTEIN KRE6-RELATED"/>
    <property type="match status" value="1"/>
</dbReference>
<dbReference type="GO" id="GO:0031505">
    <property type="term" value="P:fungal-type cell wall organization"/>
    <property type="evidence" value="ECO:0007669"/>
    <property type="project" value="TreeGrafter"/>
</dbReference>
<dbReference type="GO" id="GO:0015926">
    <property type="term" value="F:glucosidase activity"/>
    <property type="evidence" value="ECO:0007669"/>
    <property type="project" value="TreeGrafter"/>
</dbReference>
<organism evidence="12 13">
    <name type="scientific">Mycena citricolor</name>
    <dbReference type="NCBI Taxonomy" id="2018698"/>
    <lineage>
        <taxon>Eukaryota</taxon>
        <taxon>Fungi</taxon>
        <taxon>Dikarya</taxon>
        <taxon>Basidiomycota</taxon>
        <taxon>Agaricomycotina</taxon>
        <taxon>Agaricomycetes</taxon>
        <taxon>Agaricomycetidae</taxon>
        <taxon>Agaricales</taxon>
        <taxon>Marasmiineae</taxon>
        <taxon>Mycenaceae</taxon>
        <taxon>Mycena</taxon>
    </lineage>
</organism>
<dbReference type="InterPro" id="IPR013320">
    <property type="entry name" value="ConA-like_dom_sf"/>
</dbReference>
<dbReference type="Proteomes" id="UP001295794">
    <property type="component" value="Unassembled WGS sequence"/>
</dbReference>
<comment type="subcellular location">
    <subcellularLocation>
        <location evidence="1">Membrane</location>
        <topology evidence="1">Single-pass type II membrane protein</topology>
    </subcellularLocation>
</comment>
<dbReference type="GO" id="GO:0005789">
    <property type="term" value="C:endoplasmic reticulum membrane"/>
    <property type="evidence" value="ECO:0007669"/>
    <property type="project" value="TreeGrafter"/>
</dbReference>
<evidence type="ECO:0000256" key="9">
    <source>
        <dbReference type="SAM" id="MobiDB-lite"/>
    </source>
</evidence>
<reference evidence="12" key="1">
    <citation type="submission" date="2023-11" db="EMBL/GenBank/DDBJ databases">
        <authorList>
            <person name="De Vega J J."/>
            <person name="De Vega J J."/>
        </authorList>
    </citation>
    <scope>NUCLEOTIDE SEQUENCE</scope>
</reference>
<dbReference type="InterPro" id="IPR000757">
    <property type="entry name" value="Beta-glucanase-like"/>
</dbReference>
<sequence>MSKRSQYPFTGPSASVSSNSSPSRAMPQLAPNAQRRYYGQAASAPTTPIANSKRTSAGSFDSLQSSNNGSAVYGNFARPPQSTNSSESGHSSQSPYNVPGNRTSADSYIVEKYSLAPDPASWGTDLSRPEADDVLHNADKRDSRKGNRGSIFTGRGIANLGCLFVLCAGLVTLFAGFPVVSHFTSHTQSFLGGFNAGGINETGQIAAIGNWGLIDLDTPKEAHTIASYHTAGKPMQLVFSDEFNTDGRSFYPGDDPYWEAVDLHYWQTNNLEWYDPAAITTNNGALEITLTQTPSHGLEYQGGMLSTWNKFCFTGGIFGLCCRAASGHEQCPRTLASRLGDGKPRQGWLRRQSRGNVGKSFHDASFPYNIDMTSLQPYSYDTCDVGTVQNQTLNGLPAAATINGDNSVGGALSFLPGMRLSRCTCPDGSHPGPVHAGLWYPNSTSWVPAWNLTCMPGTFVGRSAPEIDMFEAQITDGIGGQVSQSAQWAPFNHGYLWQNTTENLIIPDPVNSTLNSYIGGAFQQATSVVSNTNQACYQLIENCFSVYGFEYQPGFDGAYISWITDNQLVWTLNQAGMVADDIVKIGPRPVPQEPLYLIANLGMSQNFGFVDFANLVFPAVMRIDYIRVYQDPDQINVGCDPKDFPTSAYINEYMEAYTNPNLTTWRDDFKQPFPKNSFLGQC</sequence>
<keyword evidence="8" id="KW-0961">Cell wall biogenesis/degradation</keyword>
<evidence type="ECO:0000256" key="2">
    <source>
        <dbReference type="ARBA" id="ARBA00010962"/>
    </source>
</evidence>
<evidence type="ECO:0000256" key="3">
    <source>
        <dbReference type="ARBA" id="ARBA00022692"/>
    </source>
</evidence>
<evidence type="ECO:0000313" key="13">
    <source>
        <dbReference type="Proteomes" id="UP001295794"/>
    </source>
</evidence>
<feature type="region of interest" description="Disordered" evidence="9">
    <location>
        <begin position="1"/>
        <end position="101"/>
    </location>
</feature>
<name>A0AAD2GY61_9AGAR</name>
<evidence type="ECO:0000259" key="11">
    <source>
        <dbReference type="PROSITE" id="PS51762"/>
    </source>
</evidence>
<dbReference type="PROSITE" id="PS51762">
    <property type="entry name" value="GH16_2"/>
    <property type="match status" value="1"/>
</dbReference>
<evidence type="ECO:0000256" key="10">
    <source>
        <dbReference type="SAM" id="Phobius"/>
    </source>
</evidence>
<feature type="domain" description="GH16" evidence="11">
    <location>
        <begin position="228"/>
        <end position="634"/>
    </location>
</feature>
<accession>A0AAD2GY61</accession>
<dbReference type="EMBL" id="CAVNYO010000062">
    <property type="protein sequence ID" value="CAK5264603.1"/>
    <property type="molecule type" value="Genomic_DNA"/>
</dbReference>
<keyword evidence="5 10" id="KW-1133">Transmembrane helix</keyword>
<feature type="transmembrane region" description="Helical" evidence="10">
    <location>
        <begin position="157"/>
        <end position="180"/>
    </location>
</feature>
<dbReference type="Pfam" id="PF03935">
    <property type="entry name" value="SKN1_KRE6_Sbg1"/>
    <property type="match status" value="1"/>
</dbReference>
<evidence type="ECO:0000256" key="5">
    <source>
        <dbReference type="ARBA" id="ARBA00022989"/>
    </source>
</evidence>